<dbReference type="InterPro" id="IPR009081">
    <property type="entry name" value="PP-bd_ACP"/>
</dbReference>
<evidence type="ECO:0000256" key="1">
    <source>
        <dbReference type="ARBA" id="ARBA00022450"/>
    </source>
</evidence>
<dbReference type="Gene3D" id="1.10.1200.10">
    <property type="entry name" value="ACP-like"/>
    <property type="match status" value="1"/>
</dbReference>
<feature type="domain" description="Carrier" evidence="3">
    <location>
        <begin position="39"/>
        <end position="118"/>
    </location>
</feature>
<comment type="caution">
    <text evidence="4">The sequence shown here is derived from an EMBL/GenBank/DDBJ whole genome shotgun (WGS) entry which is preliminary data.</text>
</comment>
<dbReference type="PROSITE" id="PS50075">
    <property type="entry name" value="CARRIER"/>
    <property type="match status" value="1"/>
</dbReference>
<name>A0A4Z1GB64_9HELO</name>
<accession>A0A4Z1GB64</accession>
<evidence type="ECO:0000256" key="2">
    <source>
        <dbReference type="ARBA" id="ARBA00022553"/>
    </source>
</evidence>
<evidence type="ECO:0000259" key="3">
    <source>
        <dbReference type="PROSITE" id="PS50075"/>
    </source>
</evidence>
<proteinExistence type="predicted"/>
<dbReference type="InterPro" id="IPR013120">
    <property type="entry name" value="FAR_NAD-bd"/>
</dbReference>
<sequence length="294" mass="32514">MYYLIIQGTVIRQAFYKAFKSEIEIAYTAPNVVSSREMMSEEPLSDLLHKSIREMLGEKHKVEGTTDLFSLGMDSLQALRLRTTILSNLPIPANKLGMNIVFQFPSVSSLATELFLLQQGSASESVPVEKEMQQLIDRYGDSPSHKSRANSDTGDFVLGLTEELYSSIADNLTLLIHCAWTVNFALRLGSFEKDSIAGARNLMLLCLAARQPSPAKFTFCSSVSAVASTPAGHVPEAVPASLSHAQIMSLRGYVYNNNNNDNIIIIIIVEDLVSLGLEMNRIYIRVELKSIYKS</sequence>
<reference evidence="4 5" key="1">
    <citation type="submission" date="2017-12" db="EMBL/GenBank/DDBJ databases">
        <title>Comparative genomics of Botrytis spp.</title>
        <authorList>
            <person name="Valero-Jimenez C.A."/>
            <person name="Tapia P."/>
            <person name="Veloso J."/>
            <person name="Silva-Moreno E."/>
            <person name="Staats M."/>
            <person name="Valdes J.H."/>
            <person name="Van Kan J.A.L."/>
        </authorList>
    </citation>
    <scope>NUCLEOTIDE SEQUENCE [LARGE SCALE GENOMIC DNA]</scope>
    <source>
        <strain evidence="4 5">Bh0001</strain>
    </source>
</reference>
<dbReference type="Pfam" id="PF00550">
    <property type="entry name" value="PP-binding"/>
    <property type="match status" value="1"/>
</dbReference>
<keyword evidence="5" id="KW-1185">Reference proteome</keyword>
<dbReference type="SUPFAM" id="SSF47336">
    <property type="entry name" value="ACP-like"/>
    <property type="match status" value="1"/>
</dbReference>
<protein>
    <recommendedName>
        <fullName evidence="3">Carrier domain-containing protein</fullName>
    </recommendedName>
</protein>
<evidence type="ECO:0000313" key="4">
    <source>
        <dbReference type="EMBL" id="TGO31441.1"/>
    </source>
</evidence>
<dbReference type="Gene3D" id="3.40.50.720">
    <property type="entry name" value="NAD(P)-binding Rossmann-like Domain"/>
    <property type="match status" value="1"/>
</dbReference>
<keyword evidence="1" id="KW-0596">Phosphopantetheine</keyword>
<organism evidence="4 5">
    <name type="scientific">Botrytis hyacinthi</name>
    <dbReference type="NCBI Taxonomy" id="278943"/>
    <lineage>
        <taxon>Eukaryota</taxon>
        <taxon>Fungi</taxon>
        <taxon>Dikarya</taxon>
        <taxon>Ascomycota</taxon>
        <taxon>Pezizomycotina</taxon>
        <taxon>Leotiomycetes</taxon>
        <taxon>Helotiales</taxon>
        <taxon>Sclerotiniaceae</taxon>
        <taxon>Botrytis</taxon>
    </lineage>
</organism>
<keyword evidence="2" id="KW-0597">Phosphoprotein</keyword>
<dbReference type="InterPro" id="IPR036736">
    <property type="entry name" value="ACP-like_sf"/>
</dbReference>
<dbReference type="Pfam" id="PF07993">
    <property type="entry name" value="NAD_binding_4"/>
    <property type="match status" value="1"/>
</dbReference>
<dbReference type="PROSITE" id="PS00012">
    <property type="entry name" value="PHOSPHOPANTETHEINE"/>
    <property type="match status" value="1"/>
</dbReference>
<dbReference type="InterPro" id="IPR006162">
    <property type="entry name" value="Ppantetheine_attach_site"/>
</dbReference>
<dbReference type="AlphaFoldDB" id="A0A4Z1GB64"/>
<evidence type="ECO:0000313" key="5">
    <source>
        <dbReference type="Proteomes" id="UP000297814"/>
    </source>
</evidence>
<dbReference type="EMBL" id="PQXK01000796">
    <property type="protein sequence ID" value="TGO31441.1"/>
    <property type="molecule type" value="Genomic_DNA"/>
</dbReference>
<dbReference type="Proteomes" id="UP000297814">
    <property type="component" value="Unassembled WGS sequence"/>
</dbReference>
<gene>
    <name evidence="4" type="ORF">BHYA_0801g00010</name>
</gene>